<keyword evidence="7" id="KW-0067">ATP-binding</keyword>
<sequence length="364" mass="39720">MNIALQERERLEALASFNMLDSPREGDFDEIADLASRICGTPIAVVNLIAEHRQFFKAEVGLGVRETPLDSSFCAKAILEEEFLLVPDATKDPRFDCNPLVTGEPKLRFYAGALLRTAAGHAIGTVCVLDYQPRELTSLQQDALRVLARQVMRQLELRKALRDLDDAQRQQAVLNAEIAHRMKNTLAMVQAIATQTLKGVTERDAVEAFSRRIAAMGAAHDQLLQQDWTAASLIGVVRPMLDLHGDGGRISTSGPDIDLGPKATVSISLLLHELATNATKYGALSAPAGEIDLSWTIDQRGAEPTLRMTWQESGGPNVSEPSRRGFGSRLIQMGLLGKGGVEKQWRPSGLIAQFQATMSDVQSL</sequence>
<name>A0A2S4LSA8_9HYPH</name>
<dbReference type="AlphaFoldDB" id="A0A2S4LSA8"/>
<dbReference type="GO" id="GO:0004673">
    <property type="term" value="F:protein histidine kinase activity"/>
    <property type="evidence" value="ECO:0007669"/>
    <property type="project" value="UniProtKB-EC"/>
</dbReference>
<keyword evidence="11" id="KW-1185">Reference proteome</keyword>
<dbReference type="Gene3D" id="3.30.565.10">
    <property type="entry name" value="Histidine kinase-like ATPase, C-terminal domain"/>
    <property type="match status" value="1"/>
</dbReference>
<keyword evidence="6 10" id="KW-0418">Kinase</keyword>
<dbReference type="EMBL" id="PQFZ01000036">
    <property type="protein sequence ID" value="POR45310.1"/>
    <property type="molecule type" value="Genomic_DNA"/>
</dbReference>
<reference evidence="10 11" key="1">
    <citation type="submission" date="2018-01" db="EMBL/GenBank/DDBJ databases">
        <title>Genomic Encyclopedia of Type Strains, Phase III (KMG-III): the genomes of soil and plant-associated and newly described type strains.</title>
        <authorList>
            <person name="Whitman W."/>
        </authorList>
    </citation>
    <scope>NUCLEOTIDE SEQUENCE [LARGE SCALE GENOMIC DNA]</scope>
    <source>
        <strain evidence="10 11">1131</strain>
    </source>
</reference>
<evidence type="ECO:0000256" key="3">
    <source>
        <dbReference type="ARBA" id="ARBA00022553"/>
    </source>
</evidence>
<evidence type="ECO:0000313" key="11">
    <source>
        <dbReference type="Proteomes" id="UP000236919"/>
    </source>
</evidence>
<dbReference type="RefSeq" id="WP_245928484.1">
    <property type="nucleotide sequence ID" value="NZ_PQFZ01000036.1"/>
</dbReference>
<evidence type="ECO:0000256" key="4">
    <source>
        <dbReference type="ARBA" id="ARBA00022679"/>
    </source>
</evidence>
<feature type="domain" description="GAF" evidence="8">
    <location>
        <begin position="23"/>
        <end position="165"/>
    </location>
</feature>
<dbReference type="EC" id="2.7.13.3" evidence="2"/>
<dbReference type="Pfam" id="PF01590">
    <property type="entry name" value="GAF"/>
    <property type="match status" value="1"/>
</dbReference>
<evidence type="ECO:0000313" key="10">
    <source>
        <dbReference type="EMBL" id="POR45310.1"/>
    </source>
</evidence>
<comment type="caution">
    <text evidence="10">The sequence shown here is derived from an EMBL/GenBank/DDBJ whole genome shotgun (WGS) entry which is preliminary data.</text>
</comment>
<keyword evidence="4" id="KW-0808">Transferase</keyword>
<dbReference type="Proteomes" id="UP000236919">
    <property type="component" value="Unassembled WGS sequence"/>
</dbReference>
<dbReference type="SMART" id="SM00065">
    <property type="entry name" value="GAF"/>
    <property type="match status" value="1"/>
</dbReference>
<dbReference type="Gene3D" id="3.30.450.40">
    <property type="match status" value="1"/>
</dbReference>
<proteinExistence type="predicted"/>
<dbReference type="InterPro" id="IPR003018">
    <property type="entry name" value="GAF"/>
</dbReference>
<evidence type="ECO:0000256" key="2">
    <source>
        <dbReference type="ARBA" id="ARBA00012438"/>
    </source>
</evidence>
<accession>A0A2S4LSA8</accession>
<keyword evidence="5" id="KW-0547">Nucleotide-binding</keyword>
<keyword evidence="3" id="KW-0597">Phosphoprotein</keyword>
<comment type="catalytic activity">
    <reaction evidence="1">
        <text>ATP + protein L-histidine = ADP + protein N-phospho-L-histidine.</text>
        <dbReference type="EC" id="2.7.13.3"/>
    </reaction>
</comment>
<dbReference type="InterPro" id="IPR036890">
    <property type="entry name" value="HATPase_C_sf"/>
</dbReference>
<dbReference type="SUPFAM" id="SSF55781">
    <property type="entry name" value="GAF domain-like"/>
    <property type="match status" value="1"/>
</dbReference>
<dbReference type="GO" id="GO:0005524">
    <property type="term" value="F:ATP binding"/>
    <property type="evidence" value="ECO:0007669"/>
    <property type="project" value="UniProtKB-KW"/>
</dbReference>
<organism evidence="10 11">
    <name type="scientific">Bosea psychrotolerans</name>
    <dbReference type="NCBI Taxonomy" id="1871628"/>
    <lineage>
        <taxon>Bacteria</taxon>
        <taxon>Pseudomonadati</taxon>
        <taxon>Pseudomonadota</taxon>
        <taxon>Alphaproteobacteria</taxon>
        <taxon>Hyphomicrobiales</taxon>
        <taxon>Boseaceae</taxon>
        <taxon>Bosea</taxon>
    </lineage>
</organism>
<evidence type="ECO:0000256" key="7">
    <source>
        <dbReference type="ARBA" id="ARBA00022840"/>
    </source>
</evidence>
<dbReference type="InterPro" id="IPR029016">
    <property type="entry name" value="GAF-like_dom_sf"/>
</dbReference>
<evidence type="ECO:0000259" key="9">
    <source>
        <dbReference type="SMART" id="SM00911"/>
    </source>
</evidence>
<evidence type="ECO:0000256" key="6">
    <source>
        <dbReference type="ARBA" id="ARBA00022777"/>
    </source>
</evidence>
<protein>
    <recommendedName>
        <fullName evidence="2">histidine kinase</fullName>
        <ecNumber evidence="2">2.7.13.3</ecNumber>
    </recommendedName>
</protein>
<dbReference type="PANTHER" id="PTHR43102">
    <property type="entry name" value="SLR1143 PROTEIN"/>
    <property type="match status" value="1"/>
</dbReference>
<evidence type="ECO:0000256" key="5">
    <source>
        <dbReference type="ARBA" id="ARBA00022741"/>
    </source>
</evidence>
<feature type="domain" description="Signal transduction histidine kinase HWE region" evidence="9">
    <location>
        <begin position="177"/>
        <end position="256"/>
    </location>
</feature>
<dbReference type="Pfam" id="PF07536">
    <property type="entry name" value="HWE_HK"/>
    <property type="match status" value="1"/>
</dbReference>
<dbReference type="InterPro" id="IPR011102">
    <property type="entry name" value="Sig_transdc_His_kinase_HWE"/>
</dbReference>
<dbReference type="PANTHER" id="PTHR43102:SF2">
    <property type="entry name" value="GAF DOMAIN-CONTAINING PROTEIN"/>
    <property type="match status" value="1"/>
</dbReference>
<dbReference type="SMART" id="SM00911">
    <property type="entry name" value="HWE_HK"/>
    <property type="match status" value="1"/>
</dbReference>
<evidence type="ECO:0000259" key="8">
    <source>
        <dbReference type="SMART" id="SM00065"/>
    </source>
</evidence>
<gene>
    <name evidence="10" type="ORF">CYD53_13612</name>
</gene>
<evidence type="ECO:0000256" key="1">
    <source>
        <dbReference type="ARBA" id="ARBA00000085"/>
    </source>
</evidence>